<evidence type="ECO:0000256" key="1">
    <source>
        <dbReference type="ARBA" id="ARBA00004651"/>
    </source>
</evidence>
<dbReference type="Gene3D" id="1.10.3720.10">
    <property type="entry name" value="MetI-like"/>
    <property type="match status" value="1"/>
</dbReference>
<dbReference type="CDD" id="cd06261">
    <property type="entry name" value="TM_PBP2"/>
    <property type="match status" value="1"/>
</dbReference>
<dbReference type="InterPro" id="IPR000515">
    <property type="entry name" value="MetI-like"/>
</dbReference>
<evidence type="ECO:0000256" key="5">
    <source>
        <dbReference type="ARBA" id="ARBA00023136"/>
    </source>
</evidence>
<keyword evidence="10" id="KW-1185">Reference proteome</keyword>
<name>A0A2S5DD17_9NEIS</name>
<proteinExistence type="inferred from homology"/>
<keyword evidence="4 6" id="KW-1133">Transmembrane helix</keyword>
<keyword evidence="5 6" id="KW-0472">Membrane</keyword>
<dbReference type="InterPro" id="IPR035906">
    <property type="entry name" value="MetI-like_sf"/>
</dbReference>
<dbReference type="Proteomes" id="UP000237082">
    <property type="component" value="Unassembled WGS sequence"/>
</dbReference>
<keyword evidence="3 6" id="KW-0812">Transmembrane</keyword>
<evidence type="ECO:0000256" key="7">
    <source>
        <dbReference type="SAM" id="SignalP"/>
    </source>
</evidence>
<feature type="domain" description="ABC transmembrane type-1" evidence="8">
    <location>
        <begin position="1"/>
        <end position="120"/>
    </location>
</feature>
<organism evidence="9 10">
    <name type="scientific">Chromobacterium alticapitis</name>
    <dbReference type="NCBI Taxonomy" id="2073169"/>
    <lineage>
        <taxon>Bacteria</taxon>
        <taxon>Pseudomonadati</taxon>
        <taxon>Pseudomonadota</taxon>
        <taxon>Betaproteobacteria</taxon>
        <taxon>Neisseriales</taxon>
        <taxon>Chromobacteriaceae</taxon>
        <taxon>Chromobacterium</taxon>
    </lineage>
</organism>
<accession>A0A2S5DD17</accession>
<evidence type="ECO:0000256" key="6">
    <source>
        <dbReference type="RuleBase" id="RU363032"/>
    </source>
</evidence>
<evidence type="ECO:0000256" key="3">
    <source>
        <dbReference type="ARBA" id="ARBA00022692"/>
    </source>
</evidence>
<dbReference type="Pfam" id="PF00528">
    <property type="entry name" value="BPD_transp_1"/>
    <property type="match status" value="1"/>
</dbReference>
<sequence>MSTRAGHASLALCGILPVAHATLNGLDAVPDRLCEIARGMGMTPGEALRKMELPLAAPVILAGIRTSVVMHIGTAAIASAVGAKTLGLPILIGLSGFNTAYVIQGALLVALLAVSACRAGRKSARRSGRDDRAWPCVRLIASSLPAANCIMLRHGRAGSWFRQDAPMALFVEKALRAPSVS</sequence>
<evidence type="ECO:0000313" key="9">
    <source>
        <dbReference type="EMBL" id="POZ60990.1"/>
    </source>
</evidence>
<comment type="similarity">
    <text evidence="6">Belongs to the binding-protein-dependent transport system permease family.</text>
</comment>
<evidence type="ECO:0000259" key="8">
    <source>
        <dbReference type="PROSITE" id="PS50928"/>
    </source>
</evidence>
<keyword evidence="7" id="KW-0732">Signal</keyword>
<dbReference type="InterPro" id="IPR051204">
    <property type="entry name" value="ABC_transp_perm/SBD"/>
</dbReference>
<dbReference type="GO" id="GO:0055085">
    <property type="term" value="P:transmembrane transport"/>
    <property type="evidence" value="ECO:0007669"/>
    <property type="project" value="InterPro"/>
</dbReference>
<evidence type="ECO:0000256" key="2">
    <source>
        <dbReference type="ARBA" id="ARBA00022448"/>
    </source>
</evidence>
<dbReference type="PANTHER" id="PTHR30177:SF32">
    <property type="entry name" value="GLYCINE BETAINE UPTAKE SYSTEM PERMEASE PROTEIN YEHW"/>
    <property type="match status" value="1"/>
</dbReference>
<gene>
    <name evidence="9" type="ORF">C2I19_16060</name>
</gene>
<dbReference type="PROSITE" id="PS50928">
    <property type="entry name" value="ABC_TM1"/>
    <property type="match status" value="1"/>
</dbReference>
<comment type="caution">
    <text evidence="9">The sequence shown here is derived from an EMBL/GenBank/DDBJ whole genome shotgun (WGS) entry which is preliminary data.</text>
</comment>
<evidence type="ECO:0000256" key="4">
    <source>
        <dbReference type="ARBA" id="ARBA00022989"/>
    </source>
</evidence>
<dbReference type="RefSeq" id="WP_103903673.1">
    <property type="nucleotide sequence ID" value="NZ_PQWB01000080.1"/>
</dbReference>
<keyword evidence="2 6" id="KW-0813">Transport</keyword>
<evidence type="ECO:0000313" key="10">
    <source>
        <dbReference type="Proteomes" id="UP000237082"/>
    </source>
</evidence>
<dbReference type="PANTHER" id="PTHR30177">
    <property type="entry name" value="GLYCINE BETAINE/L-PROLINE TRANSPORT SYSTEM PERMEASE PROTEIN PROW"/>
    <property type="match status" value="1"/>
</dbReference>
<dbReference type="GO" id="GO:0005886">
    <property type="term" value="C:plasma membrane"/>
    <property type="evidence" value="ECO:0007669"/>
    <property type="project" value="UniProtKB-SubCell"/>
</dbReference>
<feature type="transmembrane region" description="Helical" evidence="6">
    <location>
        <begin position="101"/>
        <end position="119"/>
    </location>
</feature>
<dbReference type="OrthoDB" id="9815258at2"/>
<protein>
    <recommendedName>
        <fullName evidence="8">ABC transmembrane type-1 domain-containing protein</fullName>
    </recommendedName>
</protein>
<comment type="caution">
    <text evidence="6">Lacks conserved residue(s) required for the propagation of feature annotation.</text>
</comment>
<dbReference type="AlphaFoldDB" id="A0A2S5DD17"/>
<comment type="subcellular location">
    <subcellularLocation>
        <location evidence="1 6">Cell membrane</location>
        <topology evidence="1 6">Multi-pass membrane protein</topology>
    </subcellularLocation>
</comment>
<dbReference type="SUPFAM" id="SSF161098">
    <property type="entry name" value="MetI-like"/>
    <property type="match status" value="1"/>
</dbReference>
<feature type="chain" id="PRO_5015412174" description="ABC transmembrane type-1 domain-containing protein" evidence="7">
    <location>
        <begin position="22"/>
        <end position="181"/>
    </location>
</feature>
<dbReference type="EMBL" id="PQWB01000080">
    <property type="protein sequence ID" value="POZ60990.1"/>
    <property type="molecule type" value="Genomic_DNA"/>
</dbReference>
<reference evidence="10" key="1">
    <citation type="submission" date="2018-02" db="EMBL/GenBank/DDBJ databases">
        <authorList>
            <person name="O'Hara-Hanley K."/>
            <person name="Soby S."/>
        </authorList>
    </citation>
    <scope>NUCLEOTIDE SEQUENCE [LARGE SCALE GENOMIC DNA]</scope>
    <source>
        <strain evidence="10">MWU14-2602</strain>
    </source>
</reference>
<feature type="signal peptide" evidence="7">
    <location>
        <begin position="1"/>
        <end position="21"/>
    </location>
</feature>